<proteinExistence type="predicted"/>
<name>A0A7Y8GXT9_9BURK</name>
<keyword evidence="3" id="KW-1185">Reference proteome</keyword>
<protein>
    <submittedName>
        <fullName evidence="2">SPOR domain-containing protein</fullName>
    </submittedName>
</protein>
<comment type="caution">
    <text evidence="2">The sequence shown here is derived from an EMBL/GenBank/DDBJ whole genome shotgun (WGS) entry which is preliminary data.</text>
</comment>
<accession>A0A7Y8GXT9</accession>
<dbReference type="EMBL" id="VYGV01000015">
    <property type="protein sequence ID" value="NWF46866.1"/>
    <property type="molecule type" value="Genomic_DNA"/>
</dbReference>
<evidence type="ECO:0000256" key="1">
    <source>
        <dbReference type="SAM" id="MobiDB-lite"/>
    </source>
</evidence>
<sequence>MLRVVIWLLVLANAGYFAWTQGYLGALGLKPVVQSEPERLRSQIKPEGLRLLNAPRPAEAPSNATAPTAAPPTPPAPAPEAMAATTVAAPEVPAKPQTDNTPATACWQAAIYSPAQADVLRSALQQLGLPDGAWRLNEVLSGGRWIVYMGRYNDEQMARKKTELRDIKIEFREVTVPALGRGLALGTFSSEASAEQALQDLSKKGVRTARVAVERPEGTNFVLRLPAATEAQRNAVSGLGAALAGKRLQPCE</sequence>
<reference evidence="2 3" key="1">
    <citation type="submission" date="2019-09" db="EMBL/GenBank/DDBJ databases">
        <title>Hydrogenophaga aromatica sp. nov., isolated from a para-xylene-degrading enrichment culture.</title>
        <authorList>
            <person name="Tancsics A."/>
            <person name="Banerjee S."/>
        </authorList>
    </citation>
    <scope>NUCLEOTIDE SEQUENCE [LARGE SCALE GENOMIC DNA]</scope>
    <source>
        <strain evidence="2 3">D2P1</strain>
    </source>
</reference>
<feature type="compositionally biased region" description="Low complexity" evidence="1">
    <location>
        <begin position="57"/>
        <end position="68"/>
    </location>
</feature>
<organism evidence="2 3">
    <name type="scientific">Hydrogenophaga aromaticivorans</name>
    <dbReference type="NCBI Taxonomy" id="2610898"/>
    <lineage>
        <taxon>Bacteria</taxon>
        <taxon>Pseudomonadati</taxon>
        <taxon>Pseudomonadota</taxon>
        <taxon>Betaproteobacteria</taxon>
        <taxon>Burkholderiales</taxon>
        <taxon>Comamonadaceae</taxon>
        <taxon>Hydrogenophaga</taxon>
    </lineage>
</organism>
<gene>
    <name evidence="2" type="ORF">F3K02_16630</name>
</gene>
<dbReference type="Proteomes" id="UP000545507">
    <property type="component" value="Unassembled WGS sequence"/>
</dbReference>
<feature type="compositionally biased region" description="Pro residues" evidence="1">
    <location>
        <begin position="69"/>
        <end position="78"/>
    </location>
</feature>
<evidence type="ECO:0000313" key="3">
    <source>
        <dbReference type="Proteomes" id="UP000545507"/>
    </source>
</evidence>
<dbReference type="RefSeq" id="WP_177136763.1">
    <property type="nucleotide sequence ID" value="NZ_VYGV01000015.1"/>
</dbReference>
<dbReference type="AlphaFoldDB" id="A0A7Y8GXT9"/>
<feature type="region of interest" description="Disordered" evidence="1">
    <location>
        <begin position="54"/>
        <end position="85"/>
    </location>
</feature>
<evidence type="ECO:0000313" key="2">
    <source>
        <dbReference type="EMBL" id="NWF46866.1"/>
    </source>
</evidence>